<dbReference type="AlphaFoldDB" id="U1RYW6"/>
<dbReference type="PATRIC" id="fig|1321818.3.peg.865"/>
<name>U1RYW6_9ACTO</name>
<dbReference type="Proteomes" id="UP000016536">
    <property type="component" value="Unassembled WGS sequence"/>
</dbReference>
<comment type="caution">
    <text evidence="2">The sequence shown here is derived from an EMBL/GenBank/DDBJ whole genome shotgun (WGS) entry which is preliminary data.</text>
</comment>
<organism evidence="2 3">
    <name type="scientific">Actinomyces johnsonii F0542</name>
    <dbReference type="NCBI Taxonomy" id="1321818"/>
    <lineage>
        <taxon>Bacteria</taxon>
        <taxon>Bacillati</taxon>
        <taxon>Actinomycetota</taxon>
        <taxon>Actinomycetes</taxon>
        <taxon>Actinomycetales</taxon>
        <taxon>Actinomycetaceae</taxon>
        <taxon>Actinomyces</taxon>
    </lineage>
</organism>
<keyword evidence="3" id="KW-1185">Reference proteome</keyword>
<reference evidence="2 3" key="1">
    <citation type="submission" date="2013-08" db="EMBL/GenBank/DDBJ databases">
        <authorList>
            <person name="Weinstock G."/>
            <person name="Sodergren E."/>
            <person name="Wylie T."/>
            <person name="Fulton L."/>
            <person name="Fulton R."/>
            <person name="Fronick C."/>
            <person name="O'Laughlin M."/>
            <person name="Godfrey J."/>
            <person name="Miner T."/>
            <person name="Herter B."/>
            <person name="Appelbaum E."/>
            <person name="Cordes M."/>
            <person name="Lek S."/>
            <person name="Wollam A."/>
            <person name="Pepin K.H."/>
            <person name="Palsikar V.B."/>
            <person name="Mitreva M."/>
            <person name="Wilson R.K."/>
        </authorList>
    </citation>
    <scope>NUCLEOTIDE SEQUENCE [LARGE SCALE GENOMIC DNA]</scope>
    <source>
        <strain evidence="2 3">F0542</strain>
    </source>
</reference>
<dbReference type="HOGENOM" id="CLU_3094673_0_0_11"/>
<feature type="compositionally biased region" description="Basic and acidic residues" evidence="1">
    <location>
        <begin position="13"/>
        <end position="42"/>
    </location>
</feature>
<evidence type="ECO:0000313" key="3">
    <source>
        <dbReference type="Proteomes" id="UP000016536"/>
    </source>
</evidence>
<feature type="region of interest" description="Disordered" evidence="1">
    <location>
        <begin position="1"/>
        <end position="51"/>
    </location>
</feature>
<evidence type="ECO:0000313" key="2">
    <source>
        <dbReference type="EMBL" id="ERH24843.1"/>
    </source>
</evidence>
<proteinExistence type="predicted"/>
<gene>
    <name evidence="2" type="ORF">HMPREF1979_01017</name>
</gene>
<feature type="compositionally biased region" description="Basic residues" evidence="1">
    <location>
        <begin position="1"/>
        <end position="12"/>
    </location>
</feature>
<accession>U1RYW6</accession>
<sequence length="51" mass="6066">MRVRRLRARRKADRIVTERYHRDAPPSRSDTEPRARHGRDTHVSLVPHLLA</sequence>
<dbReference type="EMBL" id="AWSE01000046">
    <property type="protein sequence ID" value="ERH24843.1"/>
    <property type="molecule type" value="Genomic_DNA"/>
</dbReference>
<protein>
    <submittedName>
        <fullName evidence="2">Uncharacterized protein</fullName>
    </submittedName>
</protein>
<evidence type="ECO:0000256" key="1">
    <source>
        <dbReference type="SAM" id="MobiDB-lite"/>
    </source>
</evidence>